<evidence type="ECO:0000313" key="2">
    <source>
        <dbReference type="EMBL" id="KAA2370091.1"/>
    </source>
</evidence>
<dbReference type="PANTHER" id="PTHR16214">
    <property type="entry name" value="TRANSMEMBRANE PROTEIN 260"/>
    <property type="match status" value="1"/>
</dbReference>
<feature type="transmembrane region" description="Helical" evidence="1">
    <location>
        <begin position="219"/>
        <end position="243"/>
    </location>
</feature>
<dbReference type="GeneID" id="92757737"/>
<feature type="transmembrane region" description="Helical" evidence="1">
    <location>
        <begin position="558"/>
        <end position="576"/>
    </location>
</feature>
<dbReference type="InterPro" id="IPR021280">
    <property type="entry name" value="TMEM260-like"/>
</dbReference>
<organism evidence="2 3">
    <name type="scientific">Alistipes shahii</name>
    <dbReference type="NCBI Taxonomy" id="328814"/>
    <lineage>
        <taxon>Bacteria</taxon>
        <taxon>Pseudomonadati</taxon>
        <taxon>Bacteroidota</taxon>
        <taxon>Bacteroidia</taxon>
        <taxon>Bacteroidales</taxon>
        <taxon>Rikenellaceae</taxon>
        <taxon>Alistipes</taxon>
    </lineage>
</organism>
<dbReference type="EMBL" id="VVXK01000010">
    <property type="protein sequence ID" value="KAA2370091.1"/>
    <property type="molecule type" value="Genomic_DNA"/>
</dbReference>
<dbReference type="RefSeq" id="WP_015547580.1">
    <property type="nucleotide sequence ID" value="NZ_AP031448.1"/>
</dbReference>
<feature type="transmembrane region" description="Helical" evidence="1">
    <location>
        <begin position="118"/>
        <end position="135"/>
    </location>
</feature>
<feature type="transmembrane region" description="Helical" evidence="1">
    <location>
        <begin position="177"/>
        <end position="207"/>
    </location>
</feature>
<protein>
    <submittedName>
        <fullName evidence="2">DUF2723 domain-containing protein</fullName>
    </submittedName>
</protein>
<evidence type="ECO:0000313" key="3">
    <source>
        <dbReference type="Proteomes" id="UP000323567"/>
    </source>
</evidence>
<comment type="caution">
    <text evidence="2">The sequence shown here is derived from an EMBL/GenBank/DDBJ whole genome shotgun (WGS) entry which is preliminary data.</text>
</comment>
<dbReference type="PANTHER" id="PTHR16214:SF3">
    <property type="entry name" value="TRANSMEMBRANE PROTEIN 260"/>
    <property type="match status" value="1"/>
</dbReference>
<dbReference type="Proteomes" id="UP000323567">
    <property type="component" value="Unassembled WGS sequence"/>
</dbReference>
<dbReference type="InterPro" id="IPR052724">
    <property type="entry name" value="GT117_domain-containing"/>
</dbReference>
<feature type="transmembrane region" description="Helical" evidence="1">
    <location>
        <begin position="534"/>
        <end position="551"/>
    </location>
</feature>
<feature type="transmembrane region" description="Helical" evidence="1">
    <location>
        <begin position="620"/>
        <end position="640"/>
    </location>
</feature>
<sequence>MHFYKRWNNITGWAVFAVAAMVYLMTMEPVSSLWDCSEFIATSYKLEVGHPPGAPLFMMLARLATLFAFGNPDYVGIAVNAMNSLASAFCILFLFWTITHLARRLVTRDGAQLTAANTWAVLGAGAVGALAYTFTDTFWFSAVEGEVYALSSMFTALVVWLMLKWEEQADEPHSSRWIVLIAYLMGLSIGVHILNLLCIPALVFIYYFRKTATVTWRGIALSTLVSGAMIVFVNNIIIPYTVWIGAQIDTLFVNTFGLPVNSGITLFALALIIGLGWAAWAAHKRGRVLLNIILLSTTMILVGYSSYASVTIRAAANPPMNSNNPNNPHALLSLLNRDQYGDRPLLYGAQYSAPPEGVKEKKVWYLDEDGKYKTATVLTGYTHAPEFMQLFPRMWNYSKGEKAYKEWAAYRTKTETLRDDKGEVLRDAQGRPMRGETLDFGRKRAYTDSYGETRTVTEPTFWENVHFFFNYQLSYMYWRYFMWNFVGRQSDIQPSRTTITDGNWLSGIRWIDEKYVGPQDNLPREIAENKGRNTYYFLPFLLGLIGLVYQLNRDQRNFSIVLWLFVMMGIALVFYFNTSPGEPRERDYVYAGSFYAFSIWIGFGVLALRDLIARLSKRDNVATAAAATVVAMSVPAILAAQNWDDHDRSHRTMARDIGWNYLQSTLPNSIILNYGDNDTFPLWNNQEVYGVRPDVRIMNTSYLGGEWYIDEMKTKANDAPGVPFSLPKHKYTFNNDMIYVTNSIDRPVEIKEVIDFVRSDDPRSKVKLADGTLADYIPAKRIALPVNKENALASGIVAEKDRDKMVDTVFINIKKNSLDKNQLMILDMLANFDWKRPIYMTQVYILQDFGLMDYLQFDGYAYRLVPILTPTQNPYEIGRIDADYAAPLLRDTFRYGNLEDPRVYADYFIQYNLSASHARDAFARVAKELLRQNRVAEAVELLDLGLERMPTSQVRFTDTNTYPFLEAYYAASAMGDKEAAAKGDALLREYAQTLIEYIEHYLRFEGAQGDMVSGLIDEKLDQLGDIYYLASYADRKEVVAELNDYYRSLGVSEENLIDVGDKRQQPDSALLPAAK</sequence>
<keyword evidence="1" id="KW-1133">Transmembrane helix</keyword>
<proteinExistence type="predicted"/>
<name>A0A5B3G9A1_9BACT</name>
<feature type="transmembrane region" description="Helical" evidence="1">
    <location>
        <begin position="263"/>
        <end position="281"/>
    </location>
</feature>
<dbReference type="AlphaFoldDB" id="A0A5B3G9A1"/>
<feature type="transmembrane region" description="Helical" evidence="1">
    <location>
        <begin position="147"/>
        <end position="165"/>
    </location>
</feature>
<feature type="transmembrane region" description="Helical" evidence="1">
    <location>
        <begin position="288"/>
        <end position="307"/>
    </location>
</feature>
<gene>
    <name evidence="2" type="ORF">F2Y13_08460</name>
</gene>
<keyword evidence="1" id="KW-0812">Transmembrane</keyword>
<feature type="transmembrane region" description="Helical" evidence="1">
    <location>
        <begin position="588"/>
        <end position="608"/>
    </location>
</feature>
<accession>A0A5B3G9A1</accession>
<reference evidence="2 3" key="1">
    <citation type="journal article" date="2019" name="Nat. Med.">
        <title>A library of human gut bacterial isolates paired with longitudinal multiomics data enables mechanistic microbiome research.</title>
        <authorList>
            <person name="Poyet M."/>
            <person name="Groussin M."/>
            <person name="Gibbons S.M."/>
            <person name="Avila-Pacheco J."/>
            <person name="Jiang X."/>
            <person name="Kearney S.M."/>
            <person name="Perrotta A.R."/>
            <person name="Berdy B."/>
            <person name="Zhao S."/>
            <person name="Lieberman T.D."/>
            <person name="Swanson P.K."/>
            <person name="Smith M."/>
            <person name="Roesemann S."/>
            <person name="Alexander J.E."/>
            <person name="Rich S.A."/>
            <person name="Livny J."/>
            <person name="Vlamakis H."/>
            <person name="Clish C."/>
            <person name="Bullock K."/>
            <person name="Deik A."/>
            <person name="Scott J."/>
            <person name="Pierce K.A."/>
            <person name="Xavier R.J."/>
            <person name="Alm E.J."/>
        </authorList>
    </citation>
    <scope>NUCLEOTIDE SEQUENCE [LARGE SCALE GENOMIC DNA]</scope>
    <source>
        <strain evidence="2 3">BIOML-A2</strain>
    </source>
</reference>
<feature type="transmembrane region" description="Helical" evidence="1">
    <location>
        <begin position="7"/>
        <end position="25"/>
    </location>
</feature>
<dbReference type="Pfam" id="PF11028">
    <property type="entry name" value="TMEM260-like"/>
    <property type="match status" value="1"/>
</dbReference>
<feature type="transmembrane region" description="Helical" evidence="1">
    <location>
        <begin position="77"/>
        <end position="98"/>
    </location>
</feature>
<evidence type="ECO:0000256" key="1">
    <source>
        <dbReference type="SAM" id="Phobius"/>
    </source>
</evidence>
<feature type="transmembrane region" description="Helical" evidence="1">
    <location>
        <begin position="53"/>
        <end position="70"/>
    </location>
</feature>
<keyword evidence="1" id="KW-0472">Membrane</keyword>